<gene>
    <name evidence="2" type="ORF">EQY75_13565</name>
</gene>
<evidence type="ECO:0000313" key="3">
    <source>
        <dbReference type="Proteomes" id="UP000290889"/>
    </source>
</evidence>
<feature type="chain" id="PRO_5019354620" evidence="1">
    <location>
        <begin position="20"/>
        <end position="188"/>
    </location>
</feature>
<protein>
    <submittedName>
        <fullName evidence="2">Uncharacterized protein</fullName>
    </submittedName>
</protein>
<dbReference type="EMBL" id="CP035544">
    <property type="protein sequence ID" value="QBA65466.1"/>
    <property type="molecule type" value="Genomic_DNA"/>
</dbReference>
<reference evidence="2 3" key="1">
    <citation type="submission" date="2019-01" db="EMBL/GenBank/DDBJ databases">
        <title>Muriicola soli sp. nov., isolated from soil.</title>
        <authorList>
            <person name="Kang H.J."/>
            <person name="Kim S.B."/>
        </authorList>
    </citation>
    <scope>NUCLEOTIDE SEQUENCE [LARGE SCALE GENOMIC DNA]</scope>
    <source>
        <strain evidence="2 3">MMS17-SY002</strain>
    </source>
</reference>
<dbReference type="Gene3D" id="2.40.160.20">
    <property type="match status" value="1"/>
</dbReference>
<keyword evidence="1" id="KW-0732">Signal</keyword>
<sequence length="188" mass="20947">MIRSLFCAFLLLCTFVTTAQDKNWSIEVSYPISTNDAFASSNQGTLGAGIKYRFVDLRKFRLGVSADITWFATTIVNDSDPVQEFNYRDVFIQPGFFVEGPLSANGKLRFSAGVGWTWLYSRGGRAFFDEFGRVQGVDWANGLNLNIGLIYDITPSIFVQTQYDHLFISGDVTDGNIGLIKLGGGFRF</sequence>
<proteinExistence type="predicted"/>
<evidence type="ECO:0000313" key="2">
    <source>
        <dbReference type="EMBL" id="QBA65466.1"/>
    </source>
</evidence>
<name>A0A411ECI2_9FLAO</name>
<evidence type="ECO:0000256" key="1">
    <source>
        <dbReference type="SAM" id="SignalP"/>
    </source>
</evidence>
<organism evidence="2 3">
    <name type="scientific">Muriicola soli</name>
    <dbReference type="NCBI Taxonomy" id="2507538"/>
    <lineage>
        <taxon>Bacteria</taxon>
        <taxon>Pseudomonadati</taxon>
        <taxon>Bacteroidota</taxon>
        <taxon>Flavobacteriia</taxon>
        <taxon>Flavobacteriales</taxon>
        <taxon>Flavobacteriaceae</taxon>
        <taxon>Muriicola</taxon>
    </lineage>
</organism>
<dbReference type="Proteomes" id="UP000290889">
    <property type="component" value="Chromosome"/>
</dbReference>
<accession>A0A411ECI2</accession>
<dbReference type="RefSeq" id="WP_129606718.1">
    <property type="nucleotide sequence ID" value="NZ_CP035544.1"/>
</dbReference>
<dbReference type="OrthoDB" id="1438113at2"/>
<dbReference type="KEGG" id="mur:EQY75_13565"/>
<keyword evidence="3" id="KW-1185">Reference proteome</keyword>
<dbReference type="AlphaFoldDB" id="A0A411ECI2"/>
<dbReference type="InterPro" id="IPR011250">
    <property type="entry name" value="OMP/PagP_B-barrel"/>
</dbReference>
<dbReference type="SUPFAM" id="SSF56925">
    <property type="entry name" value="OMPA-like"/>
    <property type="match status" value="1"/>
</dbReference>
<feature type="signal peptide" evidence="1">
    <location>
        <begin position="1"/>
        <end position="19"/>
    </location>
</feature>